<name>A0A4R1GFM5_9BACT</name>
<reference evidence="2 3" key="1">
    <citation type="submission" date="2019-03" db="EMBL/GenBank/DDBJ databases">
        <title>Genomic Encyclopedia of Archaeal and Bacterial Type Strains, Phase II (KMG-II): from individual species to whole genera.</title>
        <authorList>
            <person name="Goeker M."/>
        </authorList>
    </citation>
    <scope>NUCLEOTIDE SEQUENCE [LARGE SCALE GENOMIC DNA]</scope>
    <source>
        <strain evidence="2 3">DSM 24425</strain>
    </source>
</reference>
<dbReference type="AlphaFoldDB" id="A0A4R1GFM5"/>
<keyword evidence="1" id="KW-0812">Transmembrane</keyword>
<keyword evidence="3" id="KW-1185">Reference proteome</keyword>
<proteinExistence type="predicted"/>
<protein>
    <recommendedName>
        <fullName evidence="4">Type IV pilus assembly protein PilM</fullName>
    </recommendedName>
</protein>
<gene>
    <name evidence="2" type="ORF">CLV27_1072</name>
</gene>
<dbReference type="EMBL" id="SMFV01000003">
    <property type="protein sequence ID" value="TCK04639.1"/>
    <property type="molecule type" value="Genomic_DNA"/>
</dbReference>
<accession>A0A4R1GFM5</accession>
<evidence type="ECO:0008006" key="4">
    <source>
        <dbReference type="Google" id="ProtNLM"/>
    </source>
</evidence>
<sequence>MIGVDVGSKVTKWFDGRFFGTGLPEGRGIVAGISARTVFIKRSFYPLCRGHQLKKVILNDVSSDIGVLPEEIAVSFCPVKREKEGCELLVFVEKRETLQPLEESFKDLTAITVDIIGVATAARLVYGEDELTVIDAGASKTAVVEIVGGKLKSVEIVRAGFEALKSDLSFLEDRIFPLVKSKRAILVGGGALDDDFVRLLKERLTVEIPNIEPFGGETPLYFGAFGLFHFRKSSCRASFKELSLFSSEFFTKNKGKLIASAFMVLSGLLFLSAAEYLSYLQAKRNYLELKKEYKKAVERILGERVVAPEEQLSQALSRLERLRELLLLDKPSVLLYVSGVSKAVVNDVKILKVEGSSAADSFKLTGLAKSSGALKNFTDRLKSSFSKVNTDVTKETDKGIKFTITVSGVKGGA</sequence>
<feature type="transmembrane region" description="Helical" evidence="1">
    <location>
        <begin position="257"/>
        <end position="277"/>
    </location>
</feature>
<evidence type="ECO:0000256" key="1">
    <source>
        <dbReference type="SAM" id="Phobius"/>
    </source>
</evidence>
<dbReference type="Proteomes" id="UP000295777">
    <property type="component" value="Unassembled WGS sequence"/>
</dbReference>
<dbReference type="RefSeq" id="WP_132526540.1">
    <property type="nucleotide sequence ID" value="NZ_SMFV01000003.1"/>
</dbReference>
<dbReference type="OrthoDB" id="12609at2"/>
<evidence type="ECO:0000313" key="3">
    <source>
        <dbReference type="Proteomes" id="UP000295777"/>
    </source>
</evidence>
<comment type="caution">
    <text evidence="2">The sequence shown here is derived from an EMBL/GenBank/DDBJ whole genome shotgun (WGS) entry which is preliminary data.</text>
</comment>
<keyword evidence="1" id="KW-0472">Membrane</keyword>
<keyword evidence="1" id="KW-1133">Transmembrane helix</keyword>
<organism evidence="2 3">
    <name type="scientific">Phorcysia thermohydrogeniphila</name>
    <dbReference type="NCBI Taxonomy" id="936138"/>
    <lineage>
        <taxon>Bacteria</taxon>
        <taxon>Pseudomonadati</taxon>
        <taxon>Aquificota</taxon>
        <taxon>Aquificia</taxon>
        <taxon>Desulfurobacteriales</taxon>
        <taxon>Desulfurobacteriaceae</taxon>
        <taxon>Phorcysia</taxon>
    </lineage>
</organism>
<evidence type="ECO:0000313" key="2">
    <source>
        <dbReference type="EMBL" id="TCK04639.1"/>
    </source>
</evidence>